<evidence type="ECO:0000256" key="11">
    <source>
        <dbReference type="ARBA" id="ARBA00023049"/>
    </source>
</evidence>
<dbReference type="Gene3D" id="2.60.40.1730">
    <property type="entry name" value="tricorn interacting facor f3 domain"/>
    <property type="match status" value="1"/>
</dbReference>
<evidence type="ECO:0000256" key="5">
    <source>
        <dbReference type="ARBA" id="ARBA00015611"/>
    </source>
</evidence>
<feature type="signal peptide" evidence="13">
    <location>
        <begin position="1"/>
        <end position="17"/>
    </location>
</feature>
<organism evidence="16 17">
    <name type="scientific">Frigoriglobus tundricola</name>
    <dbReference type="NCBI Taxonomy" id="2774151"/>
    <lineage>
        <taxon>Bacteria</taxon>
        <taxon>Pseudomonadati</taxon>
        <taxon>Planctomycetota</taxon>
        <taxon>Planctomycetia</taxon>
        <taxon>Gemmatales</taxon>
        <taxon>Gemmataceae</taxon>
        <taxon>Frigoriglobus</taxon>
    </lineage>
</organism>
<dbReference type="KEGG" id="ftj:FTUN_7405"/>
<dbReference type="PANTHER" id="PTHR11533">
    <property type="entry name" value="PROTEASE M1 ZINC METALLOPROTEASE"/>
    <property type="match status" value="1"/>
</dbReference>
<dbReference type="RefSeq" id="WP_171474687.1">
    <property type="nucleotide sequence ID" value="NZ_CP053452.2"/>
</dbReference>
<dbReference type="AlphaFoldDB" id="A0A6M5Z3J5"/>
<keyword evidence="8" id="KW-0479">Metal-binding</keyword>
<evidence type="ECO:0000256" key="9">
    <source>
        <dbReference type="ARBA" id="ARBA00022801"/>
    </source>
</evidence>
<accession>A0A6M5Z3J5</accession>
<dbReference type="Gene3D" id="1.10.390.10">
    <property type="entry name" value="Neutral Protease Domain 2"/>
    <property type="match status" value="1"/>
</dbReference>
<dbReference type="InterPro" id="IPR011989">
    <property type="entry name" value="ARM-like"/>
</dbReference>
<keyword evidence="7" id="KW-0645">Protease</keyword>
<evidence type="ECO:0000259" key="14">
    <source>
        <dbReference type="Pfam" id="PF01433"/>
    </source>
</evidence>
<keyword evidence="10" id="KW-0862">Zinc</keyword>
<dbReference type="Gene3D" id="1.25.10.10">
    <property type="entry name" value="Leucine-rich Repeat Variant"/>
    <property type="match status" value="2"/>
</dbReference>
<comment type="similarity">
    <text evidence="3">Belongs to the peptidase M1 family.</text>
</comment>
<dbReference type="GO" id="GO:0070006">
    <property type="term" value="F:metalloaminopeptidase activity"/>
    <property type="evidence" value="ECO:0007669"/>
    <property type="project" value="TreeGrafter"/>
</dbReference>
<dbReference type="Proteomes" id="UP000503447">
    <property type="component" value="Chromosome"/>
</dbReference>
<dbReference type="GO" id="GO:0008270">
    <property type="term" value="F:zinc ion binding"/>
    <property type="evidence" value="ECO:0007669"/>
    <property type="project" value="InterPro"/>
</dbReference>
<dbReference type="GO" id="GO:0016020">
    <property type="term" value="C:membrane"/>
    <property type="evidence" value="ECO:0007669"/>
    <property type="project" value="TreeGrafter"/>
</dbReference>
<dbReference type="EMBL" id="CP053452">
    <property type="protein sequence ID" value="QJW99782.1"/>
    <property type="molecule type" value="Genomic_DNA"/>
</dbReference>
<feature type="domain" description="Aminopeptidase N-like N-terminal" evidence="15">
    <location>
        <begin position="42"/>
        <end position="220"/>
    </location>
</feature>
<dbReference type="EC" id="3.4.11.2" evidence="4"/>
<name>A0A6M5Z3J5_9BACT</name>
<dbReference type="CDD" id="cd09603">
    <property type="entry name" value="M1_APN_like"/>
    <property type="match status" value="1"/>
</dbReference>
<feature type="domain" description="Peptidase M1 membrane alanine aminopeptidase" evidence="14">
    <location>
        <begin position="257"/>
        <end position="458"/>
    </location>
</feature>
<dbReference type="InterPro" id="IPR001930">
    <property type="entry name" value="Peptidase_M1"/>
</dbReference>
<dbReference type="Pfam" id="PF01433">
    <property type="entry name" value="Peptidase_M1"/>
    <property type="match status" value="1"/>
</dbReference>
<keyword evidence="6" id="KW-0031">Aminopeptidase</keyword>
<comment type="cofactor">
    <cofactor evidence="2">
        <name>Zn(2+)</name>
        <dbReference type="ChEBI" id="CHEBI:29105"/>
    </cofactor>
</comment>
<dbReference type="PANTHER" id="PTHR11533:SF174">
    <property type="entry name" value="PUROMYCIN-SENSITIVE AMINOPEPTIDASE-RELATED"/>
    <property type="match status" value="1"/>
</dbReference>
<dbReference type="InterPro" id="IPR014782">
    <property type="entry name" value="Peptidase_M1_dom"/>
</dbReference>
<dbReference type="SUPFAM" id="SSF55486">
    <property type="entry name" value="Metalloproteases ('zincins'), catalytic domain"/>
    <property type="match status" value="1"/>
</dbReference>
<dbReference type="GO" id="GO:0005737">
    <property type="term" value="C:cytoplasm"/>
    <property type="evidence" value="ECO:0007669"/>
    <property type="project" value="TreeGrafter"/>
</dbReference>
<keyword evidence="17" id="KW-1185">Reference proteome</keyword>
<dbReference type="InterPro" id="IPR016024">
    <property type="entry name" value="ARM-type_fold"/>
</dbReference>
<evidence type="ECO:0000259" key="15">
    <source>
        <dbReference type="Pfam" id="PF17900"/>
    </source>
</evidence>
<feature type="chain" id="PRO_5026658947" description="Aminopeptidase N" evidence="13">
    <location>
        <begin position="18"/>
        <end position="856"/>
    </location>
</feature>
<dbReference type="InterPro" id="IPR050344">
    <property type="entry name" value="Peptidase_M1_aminopeptidases"/>
</dbReference>
<evidence type="ECO:0000256" key="13">
    <source>
        <dbReference type="SAM" id="SignalP"/>
    </source>
</evidence>
<dbReference type="SUPFAM" id="SSF63737">
    <property type="entry name" value="Leukotriene A4 hydrolase N-terminal domain"/>
    <property type="match status" value="1"/>
</dbReference>
<dbReference type="GO" id="GO:0006508">
    <property type="term" value="P:proteolysis"/>
    <property type="evidence" value="ECO:0007669"/>
    <property type="project" value="UniProtKB-KW"/>
</dbReference>
<dbReference type="GO" id="GO:0005615">
    <property type="term" value="C:extracellular space"/>
    <property type="evidence" value="ECO:0007669"/>
    <property type="project" value="TreeGrafter"/>
</dbReference>
<evidence type="ECO:0000256" key="12">
    <source>
        <dbReference type="SAM" id="MobiDB-lite"/>
    </source>
</evidence>
<evidence type="ECO:0000256" key="2">
    <source>
        <dbReference type="ARBA" id="ARBA00001947"/>
    </source>
</evidence>
<evidence type="ECO:0000256" key="6">
    <source>
        <dbReference type="ARBA" id="ARBA00022438"/>
    </source>
</evidence>
<reference evidence="17" key="1">
    <citation type="submission" date="2020-05" db="EMBL/GenBank/DDBJ databases">
        <title>Frigoriglobus tundricola gen. nov., sp. nov., a psychrotolerant cellulolytic planctomycete of the family Gemmataceae with two divergent copies of 16S rRNA gene.</title>
        <authorList>
            <person name="Kulichevskaya I.S."/>
            <person name="Ivanova A.A."/>
            <person name="Naumoff D.G."/>
            <person name="Beletsky A.V."/>
            <person name="Rijpstra W.I.C."/>
            <person name="Sinninghe Damste J.S."/>
            <person name="Mardanov A.V."/>
            <person name="Ravin N.V."/>
            <person name="Dedysh S.N."/>
        </authorList>
    </citation>
    <scope>NUCLEOTIDE SEQUENCE [LARGE SCALE GENOMIC DNA]</scope>
    <source>
        <strain evidence="17">PL17</strain>
    </source>
</reference>
<protein>
    <recommendedName>
        <fullName evidence="5">Aminopeptidase N</fullName>
        <ecNumber evidence="4">3.4.11.2</ecNumber>
    </recommendedName>
</protein>
<evidence type="ECO:0000256" key="3">
    <source>
        <dbReference type="ARBA" id="ARBA00010136"/>
    </source>
</evidence>
<keyword evidence="11" id="KW-0482">Metalloprotease</keyword>
<dbReference type="InterPro" id="IPR027268">
    <property type="entry name" value="Peptidase_M4/M1_CTD_sf"/>
</dbReference>
<keyword evidence="13" id="KW-0732">Signal</keyword>
<dbReference type="GO" id="GO:0042277">
    <property type="term" value="F:peptide binding"/>
    <property type="evidence" value="ECO:0007669"/>
    <property type="project" value="TreeGrafter"/>
</dbReference>
<dbReference type="SUPFAM" id="SSF48371">
    <property type="entry name" value="ARM repeat"/>
    <property type="match status" value="2"/>
</dbReference>
<evidence type="ECO:0000256" key="8">
    <source>
        <dbReference type="ARBA" id="ARBA00022723"/>
    </source>
</evidence>
<dbReference type="GO" id="GO:0016285">
    <property type="term" value="F:alanyl aminopeptidase activity"/>
    <property type="evidence" value="ECO:0007669"/>
    <property type="project" value="UniProtKB-EC"/>
</dbReference>
<proteinExistence type="inferred from homology"/>
<gene>
    <name evidence="16" type="ORF">FTUN_7405</name>
</gene>
<keyword evidence="9" id="KW-0378">Hydrolase</keyword>
<evidence type="ECO:0000256" key="4">
    <source>
        <dbReference type="ARBA" id="ARBA00012564"/>
    </source>
</evidence>
<evidence type="ECO:0000256" key="1">
    <source>
        <dbReference type="ARBA" id="ARBA00000098"/>
    </source>
</evidence>
<evidence type="ECO:0000256" key="10">
    <source>
        <dbReference type="ARBA" id="ARBA00022833"/>
    </source>
</evidence>
<evidence type="ECO:0000256" key="7">
    <source>
        <dbReference type="ARBA" id="ARBA00022670"/>
    </source>
</evidence>
<dbReference type="InterPro" id="IPR042097">
    <property type="entry name" value="Aminopeptidase_N-like_N_sf"/>
</dbReference>
<evidence type="ECO:0000313" key="16">
    <source>
        <dbReference type="EMBL" id="QJW99782.1"/>
    </source>
</evidence>
<comment type="catalytic activity">
    <reaction evidence="1">
        <text>Release of an N-terminal amino acid, Xaa-|-Yaa- from a peptide, amide or arylamide. Xaa is preferably Ala, but may be most amino acids including Pro (slow action). When a terminal hydrophobic residue is followed by a prolyl residue, the two may be released as an intact Xaa-Pro dipeptide.</text>
        <dbReference type="EC" id="3.4.11.2"/>
    </reaction>
</comment>
<sequence>MRRLLLAPALLAVLVTAGPFGRTQPSTEPLRTAGDRPVEMRHLRLDLKVDLPGKSVDGRATLSFTVPHTRSSVSLDADGFEVKKVELVPAKGARKSVPFTHDKARLVLDFDPPLAAGSASDLVIDYRIHTPKRGLSFFAPSKAEPEVPLTVWSQGEPVDARAWVPCFDRPDVRQSTELVVTVTEGNEVLSNGTLLGRTNDPAAKTATFHWRQDEPHPAYLMTLVIGPFAIVEDKWRGKPVLYYVPPARKGDAMRTFGRTPEMMELFSRKFGVDYPWAKYAQVVAEQFGGGMENTSATTLGDCLLDARAALDEDEDDLISHELGHQWWGDLVTCRDWAHTWLNEGFASYCECIWAEHREGADEYSLDIWRKARGAKATVDRPVVDRRYPTPDSMFDNRAYPKGAFILHMLRQQLGDAVFFAGLKRYLTDNRLRSVETVDFRRAMEQVSGRDLERFFYDWTERPGHPKLAIAATYDAAAKRVRVEVKQTQTGEPFRFPLAIRLHGTKGPEARAVEERIDDRTHTFQVPCDARPLGVEIDPGQGVLAEITEDKDRDWWVWQLTGGSTAVSRVVAAEHFGKSKLPADREALVAALGKERTIGVAAEIMNALAESGGDACRDALLGELKASESKRRRAAAQALERFGKDERIAAAALTLLTAGDPSLGVEAAALAIYGKQQRPDAVKVLTPWLDKPSNHERLCTTALAALADTGYATALTPLIAWTELGKPVSCRQAALSAVGRLAKDATLTDPERERAVRALTAVVTEKSSRARRTAIAALESIGPPARAALKELDEVAAHDPGEDIAKAAKKAATAIRTSPDAKELKQLREELDRLKKDHDELRKRLEKYERGEKKGPQ</sequence>
<dbReference type="GO" id="GO:0043171">
    <property type="term" value="P:peptide catabolic process"/>
    <property type="evidence" value="ECO:0007669"/>
    <property type="project" value="TreeGrafter"/>
</dbReference>
<dbReference type="Pfam" id="PF17900">
    <property type="entry name" value="Peptidase_M1_N"/>
    <property type="match status" value="1"/>
</dbReference>
<feature type="region of interest" description="Disordered" evidence="12">
    <location>
        <begin position="832"/>
        <end position="856"/>
    </location>
</feature>
<dbReference type="PRINTS" id="PR00756">
    <property type="entry name" value="ALADIPTASE"/>
</dbReference>
<dbReference type="InterPro" id="IPR045357">
    <property type="entry name" value="Aminopeptidase_N-like_N"/>
</dbReference>
<evidence type="ECO:0000313" key="17">
    <source>
        <dbReference type="Proteomes" id="UP000503447"/>
    </source>
</evidence>